<gene>
    <name evidence="1" type="ORF">UFOPK3789_00570</name>
</gene>
<proteinExistence type="predicted"/>
<accession>A0A6J7K446</accession>
<sequence>MKMISISKRARSVAAGAALLLVAGPVLASCGTSESKVTVAQTLPTAWSRSAKKDVNELAATIRGSDVKACKPVVFLAPGALAAPYERYGWNIAPLAVANCDAFSNTFEIATFASEKDRDAFVTERSESICRRAAAVDAPIPPFQWAIGTTSGSNWSVQGDTRSGVDRVAKRLGGESSTFKCPKNERLGWGKAGVASVRAIAAAIIQGEVKCDGFALMERDSFLSGRAGAKTPTALGACLSTDDKALFVAGFDKGSMTKDDFVGEILGDKTVCAAPSQAIIGPDWVAIVPAPLAPVVATATGGTLGATCGA</sequence>
<dbReference type="PROSITE" id="PS51257">
    <property type="entry name" value="PROKAR_LIPOPROTEIN"/>
    <property type="match status" value="1"/>
</dbReference>
<organism evidence="1">
    <name type="scientific">freshwater metagenome</name>
    <dbReference type="NCBI Taxonomy" id="449393"/>
    <lineage>
        <taxon>unclassified sequences</taxon>
        <taxon>metagenomes</taxon>
        <taxon>ecological metagenomes</taxon>
    </lineage>
</organism>
<name>A0A6J7K446_9ZZZZ</name>
<dbReference type="AlphaFoldDB" id="A0A6J7K446"/>
<dbReference type="EMBL" id="CAFBNL010000022">
    <property type="protein sequence ID" value="CAB4949122.1"/>
    <property type="molecule type" value="Genomic_DNA"/>
</dbReference>
<reference evidence="1" key="1">
    <citation type="submission" date="2020-05" db="EMBL/GenBank/DDBJ databases">
        <authorList>
            <person name="Chiriac C."/>
            <person name="Salcher M."/>
            <person name="Ghai R."/>
            <person name="Kavagutti S V."/>
        </authorList>
    </citation>
    <scope>NUCLEOTIDE SEQUENCE</scope>
</reference>
<protein>
    <submittedName>
        <fullName evidence="1">Unannotated protein</fullName>
    </submittedName>
</protein>
<evidence type="ECO:0000313" key="1">
    <source>
        <dbReference type="EMBL" id="CAB4949122.1"/>
    </source>
</evidence>